<keyword evidence="3" id="KW-1185">Reference proteome</keyword>
<sequence length="275" mass="31799">MPQEEGDDRPELLEKLTLLKWIFEMRETLHRTIYDILSDRNRRYREVVEAPYRLAGNTEKLKSAEAFFTQDAAWRAHAYGKEMLDRTRQLQTVVEEAVERGVALQLSAFWDIAPPLRQLLDSIPDDLENFGVQVPPWEVEENPSYYEHPLQYLYSLLQHAEKSTHQFIESHTNLLCLLHEVKGAVVKAQARTWATQMGEADGTSEEREEQAEAMRRREDRRLTEDLKEKVREVQDQWSSALGDGIKSVKERTGAWLLQKGGWDEALEESAGFGGV</sequence>
<organism evidence="2 3">
    <name type="scientific">Ophiocordyceps unilateralis</name>
    <name type="common">Zombie-ant fungus</name>
    <name type="synonym">Torrubia unilateralis</name>
    <dbReference type="NCBI Taxonomy" id="268505"/>
    <lineage>
        <taxon>Eukaryota</taxon>
        <taxon>Fungi</taxon>
        <taxon>Dikarya</taxon>
        <taxon>Ascomycota</taxon>
        <taxon>Pezizomycotina</taxon>
        <taxon>Sordariomycetes</taxon>
        <taxon>Hypocreomycetidae</taxon>
        <taxon>Hypocreales</taxon>
        <taxon>Ophiocordycipitaceae</taxon>
        <taxon>Ophiocordyceps</taxon>
    </lineage>
</organism>
<comment type="caution">
    <text evidence="2">The sequence shown here is derived from an EMBL/GenBank/DDBJ whole genome shotgun (WGS) entry which is preliminary data.</text>
</comment>
<name>A0A2A9PLN0_OPHUN</name>
<dbReference type="InterPro" id="IPR020726">
    <property type="entry name" value="Bcl2_BH2_motif_CS"/>
</dbReference>
<comment type="similarity">
    <text evidence="1">Belongs to the Bcl-2 family.</text>
</comment>
<accession>A0A2A9PLN0</accession>
<dbReference type="AlphaFoldDB" id="A0A2A9PLN0"/>
<dbReference type="Proteomes" id="UP000037136">
    <property type="component" value="Unassembled WGS sequence"/>
</dbReference>
<protein>
    <submittedName>
        <fullName evidence="2">Uncharacterized protein</fullName>
    </submittedName>
</protein>
<evidence type="ECO:0000313" key="2">
    <source>
        <dbReference type="EMBL" id="PFH62395.1"/>
    </source>
</evidence>
<dbReference type="GO" id="GO:0042981">
    <property type="term" value="P:regulation of apoptotic process"/>
    <property type="evidence" value="ECO:0007669"/>
    <property type="project" value="InterPro"/>
</dbReference>
<dbReference type="EMBL" id="LAZP02000030">
    <property type="protein sequence ID" value="PFH62395.1"/>
    <property type="molecule type" value="Genomic_DNA"/>
</dbReference>
<dbReference type="STRING" id="268505.A0A2A9PLN0"/>
<evidence type="ECO:0000256" key="1">
    <source>
        <dbReference type="ARBA" id="ARBA00009458"/>
    </source>
</evidence>
<gene>
    <name evidence="2" type="ORF">XA68_13834</name>
</gene>
<reference evidence="2 3" key="1">
    <citation type="journal article" date="2015" name="BMC Genomics">
        <title>Gene expression during zombie ant biting behavior reflects the complexity underlying fungal parasitic behavioral manipulation.</title>
        <authorList>
            <person name="de Bekker C."/>
            <person name="Ohm R.A."/>
            <person name="Loreto R.G."/>
            <person name="Sebastian A."/>
            <person name="Albert I."/>
            <person name="Merrow M."/>
            <person name="Brachmann A."/>
            <person name="Hughes D.P."/>
        </authorList>
    </citation>
    <scope>NUCLEOTIDE SEQUENCE [LARGE SCALE GENOMIC DNA]</scope>
    <source>
        <strain evidence="2 3">SC16a</strain>
    </source>
</reference>
<evidence type="ECO:0000313" key="3">
    <source>
        <dbReference type="Proteomes" id="UP000037136"/>
    </source>
</evidence>
<reference evidence="2 3" key="2">
    <citation type="journal article" date="2017" name="Sci. Rep.">
        <title>Ant-infecting Ophiocordyceps genomes reveal a high diversity of potential behavioral manipulation genes and a possible major role for enterotoxins.</title>
        <authorList>
            <person name="de Bekker C."/>
            <person name="Ohm R.A."/>
            <person name="Evans H.C."/>
            <person name="Brachmann A."/>
            <person name="Hughes D.P."/>
        </authorList>
    </citation>
    <scope>NUCLEOTIDE SEQUENCE [LARGE SCALE GENOMIC DNA]</scope>
    <source>
        <strain evidence="2 3">SC16a</strain>
    </source>
</reference>
<proteinExistence type="inferred from homology"/>
<dbReference type="PROSITE" id="PS01258">
    <property type="entry name" value="BH2"/>
    <property type="match status" value="1"/>
</dbReference>
<dbReference type="OrthoDB" id="5367052at2759"/>